<proteinExistence type="predicted"/>
<sequence>MYIYRKCLRCTRLNMMIDATHLTS</sequence>
<name>A0A0K2T6T9_LEPSM</name>
<dbReference type="AlphaFoldDB" id="A0A0K2T6T9"/>
<evidence type="ECO:0000313" key="1">
    <source>
        <dbReference type="EMBL" id="CDW21743.1"/>
    </source>
</evidence>
<reference evidence="1" key="1">
    <citation type="submission" date="2014-05" db="EMBL/GenBank/DDBJ databases">
        <authorList>
            <person name="Chronopoulou M."/>
        </authorList>
    </citation>
    <scope>NUCLEOTIDE SEQUENCE</scope>
    <source>
        <tissue evidence="1">Whole organism</tissue>
    </source>
</reference>
<accession>A0A0K2T6T9</accession>
<protein>
    <submittedName>
        <fullName evidence="1">Uncharacterized protein</fullName>
    </submittedName>
</protein>
<dbReference type="EMBL" id="HACA01004382">
    <property type="protein sequence ID" value="CDW21743.1"/>
    <property type="molecule type" value="Transcribed_RNA"/>
</dbReference>
<organism evidence="1">
    <name type="scientific">Lepeophtheirus salmonis</name>
    <name type="common">Salmon louse</name>
    <name type="synonym">Caligus salmonis</name>
    <dbReference type="NCBI Taxonomy" id="72036"/>
    <lineage>
        <taxon>Eukaryota</taxon>
        <taxon>Metazoa</taxon>
        <taxon>Ecdysozoa</taxon>
        <taxon>Arthropoda</taxon>
        <taxon>Crustacea</taxon>
        <taxon>Multicrustacea</taxon>
        <taxon>Hexanauplia</taxon>
        <taxon>Copepoda</taxon>
        <taxon>Siphonostomatoida</taxon>
        <taxon>Caligidae</taxon>
        <taxon>Lepeophtheirus</taxon>
    </lineage>
</organism>